<evidence type="ECO:0000259" key="12">
    <source>
        <dbReference type="PROSITE" id="PS50157"/>
    </source>
</evidence>
<dbReference type="FunFam" id="3.30.160.60:FF:000417">
    <property type="entry name" value="Zinc finger protein"/>
    <property type="match status" value="1"/>
</dbReference>
<keyword evidence="4" id="KW-0677">Repeat</keyword>
<evidence type="ECO:0000256" key="5">
    <source>
        <dbReference type="ARBA" id="ARBA00022771"/>
    </source>
</evidence>
<keyword evidence="8" id="KW-0238">DNA-binding</keyword>
<dbReference type="Gene3D" id="3.30.160.60">
    <property type="entry name" value="Classic Zinc Finger"/>
    <property type="match status" value="4"/>
</dbReference>
<proteinExistence type="inferred from homology"/>
<dbReference type="PROSITE" id="PS00028">
    <property type="entry name" value="ZINC_FINGER_C2H2_1"/>
    <property type="match status" value="4"/>
</dbReference>
<organism evidence="13 14">
    <name type="scientific">Caenorhabditis bovis</name>
    <dbReference type="NCBI Taxonomy" id="2654633"/>
    <lineage>
        <taxon>Eukaryota</taxon>
        <taxon>Metazoa</taxon>
        <taxon>Ecdysozoa</taxon>
        <taxon>Nematoda</taxon>
        <taxon>Chromadorea</taxon>
        <taxon>Rhabditida</taxon>
        <taxon>Rhabditina</taxon>
        <taxon>Rhabditomorpha</taxon>
        <taxon>Rhabditoidea</taxon>
        <taxon>Rhabditidae</taxon>
        <taxon>Peloderinae</taxon>
        <taxon>Caenorhabditis</taxon>
    </lineage>
</organism>
<accession>A0A8S1F7I0</accession>
<evidence type="ECO:0000256" key="9">
    <source>
        <dbReference type="ARBA" id="ARBA00023163"/>
    </source>
</evidence>
<keyword evidence="3" id="KW-0479">Metal-binding</keyword>
<dbReference type="SUPFAM" id="SSF57667">
    <property type="entry name" value="beta-beta-alpha zinc fingers"/>
    <property type="match status" value="3"/>
</dbReference>
<dbReference type="PANTHER" id="PTHR23235:SF142">
    <property type="entry name" value="ZINC FINGER PROTEIN 384"/>
    <property type="match status" value="1"/>
</dbReference>
<keyword evidence="5 11" id="KW-0863">Zinc-finger</keyword>
<dbReference type="EMBL" id="CADEPM010000007">
    <property type="protein sequence ID" value="CAB3408836.1"/>
    <property type="molecule type" value="Genomic_DNA"/>
</dbReference>
<evidence type="ECO:0000256" key="8">
    <source>
        <dbReference type="ARBA" id="ARBA00023125"/>
    </source>
</evidence>
<comment type="similarity">
    <text evidence="2">Belongs to the krueppel C2H2-type zinc-finger protein family.</text>
</comment>
<evidence type="ECO:0000256" key="7">
    <source>
        <dbReference type="ARBA" id="ARBA00023015"/>
    </source>
</evidence>
<dbReference type="InterPro" id="IPR013087">
    <property type="entry name" value="Znf_C2H2_type"/>
</dbReference>
<keyword evidence="6" id="KW-0862">Zinc</keyword>
<keyword evidence="10" id="KW-0539">Nucleus</keyword>
<keyword evidence="9" id="KW-0804">Transcription</keyword>
<evidence type="ECO:0000256" key="3">
    <source>
        <dbReference type="ARBA" id="ARBA00022723"/>
    </source>
</evidence>
<sequence>MSYHYQAANDFFDTSNNLPQVQMHNGYTDFYPADSSLMISQLPTQSAVIPSCSTLAPSIPVPLEATASYSWRADWNPNGAVTNWPINSNEPSSSSSATSTATVSNYRNIAQNQYYNEATPAMPIRPLASAKKMDQLQKPLTRFTAKPFKCHICCKAFSQAANLTAHKRIHTGEKPFLCSVCHRPFSQSSSLVTHKRTHTGERPYPCTQCEKAFTDSSTLTKHLRTHSGHKPYGCPLCMMRFTQSGNLHRHMKTHKRN</sequence>
<evidence type="ECO:0000256" key="6">
    <source>
        <dbReference type="ARBA" id="ARBA00022833"/>
    </source>
</evidence>
<dbReference type="SMART" id="SM00355">
    <property type="entry name" value="ZnF_C2H2"/>
    <property type="match status" value="4"/>
</dbReference>
<feature type="domain" description="C2H2-type" evidence="12">
    <location>
        <begin position="148"/>
        <end position="175"/>
    </location>
</feature>
<keyword evidence="7" id="KW-0805">Transcription regulation</keyword>
<dbReference type="Proteomes" id="UP000494206">
    <property type="component" value="Unassembled WGS sequence"/>
</dbReference>
<dbReference type="FunFam" id="3.30.160.60:FF:000512">
    <property type="entry name" value="zinc finger protein 197 isoform X1"/>
    <property type="match status" value="1"/>
</dbReference>
<evidence type="ECO:0000313" key="13">
    <source>
        <dbReference type="EMBL" id="CAB3408836.1"/>
    </source>
</evidence>
<dbReference type="OrthoDB" id="10068874at2759"/>
<name>A0A8S1F7I0_9PELO</name>
<gene>
    <name evidence="13" type="ORF">CBOVIS_LOCUS10567</name>
</gene>
<evidence type="ECO:0000256" key="10">
    <source>
        <dbReference type="ARBA" id="ARBA00023242"/>
    </source>
</evidence>
<feature type="domain" description="C2H2-type" evidence="12">
    <location>
        <begin position="232"/>
        <end position="257"/>
    </location>
</feature>
<dbReference type="GO" id="GO:0008270">
    <property type="term" value="F:zinc ion binding"/>
    <property type="evidence" value="ECO:0007669"/>
    <property type="project" value="UniProtKB-KW"/>
</dbReference>
<feature type="domain" description="C2H2-type" evidence="12">
    <location>
        <begin position="204"/>
        <end position="231"/>
    </location>
</feature>
<keyword evidence="14" id="KW-1185">Reference proteome</keyword>
<dbReference type="PROSITE" id="PS50157">
    <property type="entry name" value="ZINC_FINGER_C2H2_2"/>
    <property type="match status" value="4"/>
</dbReference>
<dbReference type="PANTHER" id="PTHR23235">
    <property type="entry name" value="KRUEPPEL-LIKE TRANSCRIPTION FACTOR"/>
    <property type="match status" value="1"/>
</dbReference>
<dbReference type="AlphaFoldDB" id="A0A8S1F7I0"/>
<dbReference type="InterPro" id="IPR036236">
    <property type="entry name" value="Znf_C2H2_sf"/>
</dbReference>
<comment type="caution">
    <text evidence="13">The sequence shown here is derived from an EMBL/GenBank/DDBJ whole genome shotgun (WGS) entry which is preliminary data.</text>
</comment>
<dbReference type="FunFam" id="3.30.160.60:FF:000931">
    <property type="entry name" value="zinc finger protein 697"/>
    <property type="match status" value="1"/>
</dbReference>
<evidence type="ECO:0000313" key="14">
    <source>
        <dbReference type="Proteomes" id="UP000494206"/>
    </source>
</evidence>
<reference evidence="13 14" key="1">
    <citation type="submission" date="2020-04" db="EMBL/GenBank/DDBJ databases">
        <authorList>
            <person name="Laetsch R D."/>
            <person name="Stevens L."/>
            <person name="Kumar S."/>
            <person name="Blaxter L. M."/>
        </authorList>
    </citation>
    <scope>NUCLEOTIDE SEQUENCE [LARGE SCALE GENOMIC DNA]</scope>
</reference>
<evidence type="ECO:0000256" key="1">
    <source>
        <dbReference type="ARBA" id="ARBA00004123"/>
    </source>
</evidence>
<protein>
    <recommendedName>
        <fullName evidence="12">C2H2-type domain-containing protein</fullName>
    </recommendedName>
</protein>
<dbReference type="GO" id="GO:0000978">
    <property type="term" value="F:RNA polymerase II cis-regulatory region sequence-specific DNA binding"/>
    <property type="evidence" value="ECO:0007669"/>
    <property type="project" value="TreeGrafter"/>
</dbReference>
<dbReference type="GO" id="GO:0000981">
    <property type="term" value="F:DNA-binding transcription factor activity, RNA polymerase II-specific"/>
    <property type="evidence" value="ECO:0007669"/>
    <property type="project" value="TreeGrafter"/>
</dbReference>
<comment type="subcellular location">
    <subcellularLocation>
        <location evidence="1">Nucleus</location>
    </subcellularLocation>
</comment>
<evidence type="ECO:0000256" key="2">
    <source>
        <dbReference type="ARBA" id="ARBA00006991"/>
    </source>
</evidence>
<dbReference type="Pfam" id="PF00096">
    <property type="entry name" value="zf-C2H2"/>
    <property type="match status" value="4"/>
</dbReference>
<dbReference type="FunFam" id="3.30.160.60:FF:000218">
    <property type="entry name" value="Zinc finger protein 10"/>
    <property type="match status" value="1"/>
</dbReference>
<evidence type="ECO:0000256" key="4">
    <source>
        <dbReference type="ARBA" id="ARBA00022737"/>
    </source>
</evidence>
<evidence type="ECO:0000256" key="11">
    <source>
        <dbReference type="PROSITE-ProRule" id="PRU00042"/>
    </source>
</evidence>
<feature type="domain" description="C2H2-type" evidence="12">
    <location>
        <begin position="176"/>
        <end position="203"/>
    </location>
</feature>
<dbReference type="GO" id="GO:0005634">
    <property type="term" value="C:nucleus"/>
    <property type="evidence" value="ECO:0007669"/>
    <property type="project" value="UniProtKB-SubCell"/>
</dbReference>